<keyword evidence="2" id="KW-1277">Toxin-antitoxin system</keyword>
<gene>
    <name evidence="9" type="ORF">TDIS_2071</name>
</gene>
<keyword evidence="10" id="KW-1185">Reference proteome</keyword>
<evidence type="ECO:0000256" key="5">
    <source>
        <dbReference type="ARBA" id="ARBA00022801"/>
    </source>
</evidence>
<keyword evidence="6" id="KW-0460">Magnesium</keyword>
<keyword evidence="3" id="KW-0540">Nuclease</keyword>
<evidence type="ECO:0000313" key="10">
    <source>
        <dbReference type="Proteomes" id="UP000078390"/>
    </source>
</evidence>
<dbReference type="Proteomes" id="UP000078390">
    <property type="component" value="Unassembled WGS sequence"/>
</dbReference>
<evidence type="ECO:0000313" key="9">
    <source>
        <dbReference type="EMBL" id="OAQ19853.1"/>
    </source>
</evidence>
<dbReference type="STRING" id="999894.TDIS_2071"/>
<dbReference type="InterPro" id="IPR050556">
    <property type="entry name" value="Type_II_TA_system_RNase"/>
</dbReference>
<dbReference type="PANTHER" id="PTHR33653:SF1">
    <property type="entry name" value="RIBONUCLEASE VAPC2"/>
    <property type="match status" value="1"/>
</dbReference>
<protein>
    <recommendedName>
        <fullName evidence="8">PIN domain-containing protein</fullName>
    </recommendedName>
</protein>
<dbReference type="GO" id="GO:0004518">
    <property type="term" value="F:nuclease activity"/>
    <property type="evidence" value="ECO:0007669"/>
    <property type="project" value="UniProtKB-KW"/>
</dbReference>
<accession>A0A179D1I5</accession>
<keyword evidence="5" id="KW-0378">Hydrolase</keyword>
<organism evidence="9 10">
    <name type="scientific">Thermosulfurimonas dismutans</name>
    <dbReference type="NCBI Taxonomy" id="999894"/>
    <lineage>
        <taxon>Bacteria</taxon>
        <taxon>Pseudomonadati</taxon>
        <taxon>Thermodesulfobacteriota</taxon>
        <taxon>Thermodesulfobacteria</taxon>
        <taxon>Thermodesulfobacteriales</taxon>
        <taxon>Thermodesulfobacteriaceae</taxon>
        <taxon>Thermosulfurimonas</taxon>
    </lineage>
</organism>
<evidence type="ECO:0000256" key="6">
    <source>
        <dbReference type="ARBA" id="ARBA00022842"/>
    </source>
</evidence>
<comment type="similarity">
    <text evidence="7">Belongs to the PINc/VapC protein family.</text>
</comment>
<reference evidence="9 10" key="1">
    <citation type="submission" date="2016-04" db="EMBL/GenBank/DDBJ databases">
        <title>Genome analysis of Thermosulfurimonas dismutans, the first thermophilic sulfur-disproportionating bacterium of the phylum Thermodesulfobacteria.</title>
        <authorList>
            <person name="Mardanov A.V."/>
            <person name="Beletsky A.V."/>
            <person name="Kadnikov V.V."/>
            <person name="Slobodkin A.I."/>
            <person name="Ravin N.V."/>
        </authorList>
    </citation>
    <scope>NUCLEOTIDE SEQUENCE [LARGE SCALE GENOMIC DNA]</scope>
    <source>
        <strain evidence="9 10">S95</strain>
    </source>
</reference>
<evidence type="ECO:0000256" key="4">
    <source>
        <dbReference type="ARBA" id="ARBA00022723"/>
    </source>
</evidence>
<dbReference type="Pfam" id="PF01850">
    <property type="entry name" value="PIN"/>
    <property type="match status" value="1"/>
</dbReference>
<sequence length="136" mass="15300">MITAVDTNILIDILEPDPLYGPASKEALKKCLREGKIVACEVVWAEVAVVYVEAQETLIKMLEKIGLEFSPITREAALVAAKCWAEYLKRGPKKRRIAADFLIGAHALVQCDRLLTRDKGFYREYFKGLKVIYPGD</sequence>
<proteinExistence type="inferred from homology"/>
<dbReference type="RefSeq" id="WP_084271079.1">
    <property type="nucleotide sequence ID" value="NZ_LWLG01000023.1"/>
</dbReference>
<dbReference type="InterPro" id="IPR002716">
    <property type="entry name" value="PIN_dom"/>
</dbReference>
<dbReference type="InterPro" id="IPR029060">
    <property type="entry name" value="PIN-like_dom_sf"/>
</dbReference>
<dbReference type="EMBL" id="LWLG01000023">
    <property type="protein sequence ID" value="OAQ19853.1"/>
    <property type="molecule type" value="Genomic_DNA"/>
</dbReference>
<evidence type="ECO:0000256" key="3">
    <source>
        <dbReference type="ARBA" id="ARBA00022722"/>
    </source>
</evidence>
<keyword evidence="4" id="KW-0479">Metal-binding</keyword>
<dbReference type="Gene3D" id="3.40.50.1010">
    <property type="entry name" value="5'-nuclease"/>
    <property type="match status" value="1"/>
</dbReference>
<evidence type="ECO:0000256" key="2">
    <source>
        <dbReference type="ARBA" id="ARBA00022649"/>
    </source>
</evidence>
<name>A0A179D1I5_9BACT</name>
<evidence type="ECO:0000256" key="7">
    <source>
        <dbReference type="ARBA" id="ARBA00038093"/>
    </source>
</evidence>
<evidence type="ECO:0000259" key="8">
    <source>
        <dbReference type="Pfam" id="PF01850"/>
    </source>
</evidence>
<dbReference type="SUPFAM" id="SSF88723">
    <property type="entry name" value="PIN domain-like"/>
    <property type="match status" value="1"/>
</dbReference>
<comment type="caution">
    <text evidence="9">The sequence shown here is derived from an EMBL/GenBank/DDBJ whole genome shotgun (WGS) entry which is preliminary data.</text>
</comment>
<dbReference type="GO" id="GO:0016787">
    <property type="term" value="F:hydrolase activity"/>
    <property type="evidence" value="ECO:0007669"/>
    <property type="project" value="UniProtKB-KW"/>
</dbReference>
<dbReference type="PANTHER" id="PTHR33653">
    <property type="entry name" value="RIBONUCLEASE VAPC2"/>
    <property type="match status" value="1"/>
</dbReference>
<dbReference type="AlphaFoldDB" id="A0A179D1I5"/>
<feature type="domain" description="PIN" evidence="8">
    <location>
        <begin position="5"/>
        <end position="123"/>
    </location>
</feature>
<comment type="cofactor">
    <cofactor evidence="1">
        <name>Mg(2+)</name>
        <dbReference type="ChEBI" id="CHEBI:18420"/>
    </cofactor>
</comment>
<evidence type="ECO:0000256" key="1">
    <source>
        <dbReference type="ARBA" id="ARBA00001946"/>
    </source>
</evidence>
<dbReference type="GO" id="GO:0046872">
    <property type="term" value="F:metal ion binding"/>
    <property type="evidence" value="ECO:0007669"/>
    <property type="project" value="UniProtKB-KW"/>
</dbReference>
<dbReference type="OrthoDB" id="9800524at2"/>